<dbReference type="NCBIfam" id="TIGR02595">
    <property type="entry name" value="PEP_CTERM"/>
    <property type="match status" value="1"/>
</dbReference>
<dbReference type="KEGG" id="phm:PSMK_05090"/>
<gene>
    <name evidence="3" type="ordered locus">PSMK_05090</name>
</gene>
<name>I0IBN0_PHYMF</name>
<dbReference type="AlphaFoldDB" id="I0IBN0"/>
<keyword evidence="1" id="KW-0732">Signal</keyword>
<dbReference type="EMBL" id="AP012338">
    <property type="protein sequence ID" value="BAM02668.1"/>
    <property type="molecule type" value="Genomic_DNA"/>
</dbReference>
<dbReference type="Pfam" id="PF07589">
    <property type="entry name" value="PEP-CTERM"/>
    <property type="match status" value="1"/>
</dbReference>
<evidence type="ECO:0000259" key="2">
    <source>
        <dbReference type="Pfam" id="PF07589"/>
    </source>
</evidence>
<reference evidence="3 4" key="1">
    <citation type="submission" date="2012-02" db="EMBL/GenBank/DDBJ databases">
        <title>Complete genome sequence of Phycisphaera mikurensis NBRC 102666.</title>
        <authorList>
            <person name="Ankai A."/>
            <person name="Hosoyama A."/>
            <person name="Terui Y."/>
            <person name="Sekine M."/>
            <person name="Fukai R."/>
            <person name="Kato Y."/>
            <person name="Nakamura S."/>
            <person name="Yamada-Narita S."/>
            <person name="Kawakoshi A."/>
            <person name="Fukunaga Y."/>
            <person name="Yamazaki S."/>
            <person name="Fujita N."/>
        </authorList>
    </citation>
    <scope>NUCLEOTIDE SEQUENCE [LARGE SCALE GENOMIC DNA]</scope>
    <source>
        <strain evidence="4">NBRC 102666 / KCTC 22515 / FYK2301M01</strain>
    </source>
</reference>
<feature type="signal peptide" evidence="1">
    <location>
        <begin position="1"/>
        <end position="18"/>
    </location>
</feature>
<dbReference type="STRING" id="1142394.PSMK_05090"/>
<dbReference type="HOGENOM" id="CLU_105446_0_0_0"/>
<keyword evidence="4" id="KW-1185">Reference proteome</keyword>
<dbReference type="Gene3D" id="2.60.120.260">
    <property type="entry name" value="Galactose-binding domain-like"/>
    <property type="match status" value="1"/>
</dbReference>
<proteinExistence type="predicted"/>
<sequence length="210" mass="21329">MLVAVTATAVLPAGLASANLITNGSFEQDAVGSTTITGFAQQSNIDAVIVTPAVSDGSQALQLSAATTSSSRGRYGSFVNDFGSGVGVDSTLLTIGQEYRITGDIQQISTEGNSYINVNQEVNGPGGRSFPAIAVVEGEAGVIKSLDETFVYNGGRLRLALQLDGFGGGTGTVTPVARFDNFTLTVVPEPASLALVGAGGLALLGRRRSA</sequence>
<organism evidence="3 4">
    <name type="scientific">Phycisphaera mikurensis (strain NBRC 102666 / KCTC 22515 / FYK2301M01)</name>
    <dbReference type="NCBI Taxonomy" id="1142394"/>
    <lineage>
        <taxon>Bacteria</taxon>
        <taxon>Pseudomonadati</taxon>
        <taxon>Planctomycetota</taxon>
        <taxon>Phycisphaerae</taxon>
        <taxon>Phycisphaerales</taxon>
        <taxon>Phycisphaeraceae</taxon>
        <taxon>Phycisphaera</taxon>
    </lineage>
</organism>
<dbReference type="InterPro" id="IPR013424">
    <property type="entry name" value="Ice-binding_C"/>
</dbReference>
<evidence type="ECO:0000313" key="4">
    <source>
        <dbReference type="Proteomes" id="UP000007881"/>
    </source>
</evidence>
<protein>
    <recommendedName>
        <fullName evidence="2">Ice-binding protein C-terminal domain-containing protein</fullName>
    </recommendedName>
</protein>
<feature type="chain" id="PRO_5003629045" description="Ice-binding protein C-terminal domain-containing protein" evidence="1">
    <location>
        <begin position="19"/>
        <end position="210"/>
    </location>
</feature>
<feature type="domain" description="Ice-binding protein C-terminal" evidence="2">
    <location>
        <begin position="187"/>
        <end position="208"/>
    </location>
</feature>
<dbReference type="Proteomes" id="UP000007881">
    <property type="component" value="Chromosome"/>
</dbReference>
<evidence type="ECO:0000256" key="1">
    <source>
        <dbReference type="SAM" id="SignalP"/>
    </source>
</evidence>
<evidence type="ECO:0000313" key="3">
    <source>
        <dbReference type="EMBL" id="BAM02668.1"/>
    </source>
</evidence>
<accession>I0IBN0</accession>